<keyword evidence="3" id="KW-0479">Metal-binding</keyword>
<keyword evidence="3" id="KW-0862">Zinc</keyword>
<keyword evidence="2" id="KW-0963">Cytoplasm</keyword>
<dbReference type="InterPro" id="IPR050604">
    <property type="entry name" value="PDZ-LIM_domain"/>
</dbReference>
<dbReference type="SUPFAM" id="SSF50156">
    <property type="entry name" value="PDZ domain-like"/>
    <property type="match status" value="1"/>
</dbReference>
<dbReference type="InterPro" id="IPR001478">
    <property type="entry name" value="PDZ"/>
</dbReference>
<dbReference type="GO" id="GO:0061061">
    <property type="term" value="P:muscle structure development"/>
    <property type="evidence" value="ECO:0007669"/>
    <property type="project" value="TreeGrafter"/>
</dbReference>
<proteinExistence type="predicted"/>
<accession>A0A6J8AFW4</accession>
<dbReference type="EMBL" id="CACVKT020001364">
    <property type="protein sequence ID" value="CAC5367564.1"/>
    <property type="molecule type" value="Genomic_DNA"/>
</dbReference>
<dbReference type="PANTHER" id="PTHR24214:SF38">
    <property type="entry name" value="PDZ AND LIM DOMAIN PROTEIN ZASP-RELATED"/>
    <property type="match status" value="1"/>
</dbReference>
<sequence length="165" mass="18101">MAGSEITVCKLRRYDTGQPWGFKMQGGSEVGIPLQVAEVSPKSVAGKAGLRDGDLICYINKAYVEDVTHQHARNEMIRAGNDIDMTIRRPGGVGPQTAAPPQEQESEDDKYRDVQPKTYQILQKELPHAAAAGGRPASIFDKKKKARSEYTKTDQSGYTKAYGQS</sequence>
<keyword evidence="7" id="KW-1185">Reference proteome</keyword>
<evidence type="ECO:0000259" key="5">
    <source>
        <dbReference type="PROSITE" id="PS50106"/>
    </source>
</evidence>
<gene>
    <name evidence="6" type="ORF">MCOR_7416</name>
</gene>
<feature type="compositionally biased region" description="Polar residues" evidence="4">
    <location>
        <begin position="153"/>
        <end position="165"/>
    </location>
</feature>
<dbReference type="GO" id="GO:0005912">
    <property type="term" value="C:adherens junction"/>
    <property type="evidence" value="ECO:0007669"/>
    <property type="project" value="TreeGrafter"/>
</dbReference>
<evidence type="ECO:0000256" key="2">
    <source>
        <dbReference type="ARBA" id="ARBA00022490"/>
    </source>
</evidence>
<dbReference type="GO" id="GO:0003779">
    <property type="term" value="F:actin binding"/>
    <property type="evidence" value="ECO:0007669"/>
    <property type="project" value="TreeGrafter"/>
</dbReference>
<evidence type="ECO:0000256" key="4">
    <source>
        <dbReference type="SAM" id="MobiDB-lite"/>
    </source>
</evidence>
<evidence type="ECO:0000313" key="6">
    <source>
        <dbReference type="EMBL" id="CAC5367564.1"/>
    </source>
</evidence>
<dbReference type="Gene3D" id="2.30.42.10">
    <property type="match status" value="1"/>
</dbReference>
<dbReference type="GO" id="GO:0031941">
    <property type="term" value="C:filamentous actin"/>
    <property type="evidence" value="ECO:0007669"/>
    <property type="project" value="TreeGrafter"/>
</dbReference>
<dbReference type="Pfam" id="PF00595">
    <property type="entry name" value="PDZ"/>
    <property type="match status" value="1"/>
</dbReference>
<name>A0A6J8AFW4_MYTCO</name>
<evidence type="ECO:0000256" key="3">
    <source>
        <dbReference type="ARBA" id="ARBA00023038"/>
    </source>
</evidence>
<dbReference type="PANTHER" id="PTHR24214">
    <property type="entry name" value="PDZ AND LIM DOMAIN PROTEIN ZASP"/>
    <property type="match status" value="1"/>
</dbReference>
<reference evidence="6 7" key="1">
    <citation type="submission" date="2020-06" db="EMBL/GenBank/DDBJ databases">
        <authorList>
            <person name="Li R."/>
            <person name="Bekaert M."/>
        </authorList>
    </citation>
    <scope>NUCLEOTIDE SEQUENCE [LARGE SCALE GENOMIC DNA]</scope>
    <source>
        <strain evidence="7">wild</strain>
    </source>
</reference>
<dbReference type="GO" id="GO:0030018">
    <property type="term" value="C:Z disc"/>
    <property type="evidence" value="ECO:0007669"/>
    <property type="project" value="TreeGrafter"/>
</dbReference>
<feature type="region of interest" description="Disordered" evidence="4">
    <location>
        <begin position="81"/>
        <end position="114"/>
    </location>
</feature>
<dbReference type="AlphaFoldDB" id="A0A6J8AFW4"/>
<comment type="subcellular location">
    <subcellularLocation>
        <location evidence="1">Cytoplasm</location>
    </subcellularLocation>
</comment>
<dbReference type="Proteomes" id="UP000507470">
    <property type="component" value="Unassembled WGS sequence"/>
</dbReference>
<dbReference type="GO" id="GO:0030036">
    <property type="term" value="P:actin cytoskeleton organization"/>
    <property type="evidence" value="ECO:0007669"/>
    <property type="project" value="TreeGrafter"/>
</dbReference>
<evidence type="ECO:0000313" key="7">
    <source>
        <dbReference type="Proteomes" id="UP000507470"/>
    </source>
</evidence>
<feature type="region of interest" description="Disordered" evidence="4">
    <location>
        <begin position="126"/>
        <end position="165"/>
    </location>
</feature>
<dbReference type="SMART" id="SM00228">
    <property type="entry name" value="PDZ"/>
    <property type="match status" value="1"/>
</dbReference>
<feature type="domain" description="PDZ" evidence="5">
    <location>
        <begin position="8"/>
        <end position="91"/>
    </location>
</feature>
<dbReference type="InterPro" id="IPR036034">
    <property type="entry name" value="PDZ_sf"/>
</dbReference>
<dbReference type="PROSITE" id="PS50106">
    <property type="entry name" value="PDZ"/>
    <property type="match status" value="1"/>
</dbReference>
<keyword evidence="3" id="KW-0440">LIM domain</keyword>
<evidence type="ECO:0000256" key="1">
    <source>
        <dbReference type="ARBA" id="ARBA00004496"/>
    </source>
</evidence>
<protein>
    <recommendedName>
        <fullName evidence="5">PDZ domain-containing protein</fullName>
    </recommendedName>
</protein>
<organism evidence="6 7">
    <name type="scientific">Mytilus coruscus</name>
    <name type="common">Sea mussel</name>
    <dbReference type="NCBI Taxonomy" id="42192"/>
    <lineage>
        <taxon>Eukaryota</taxon>
        <taxon>Metazoa</taxon>
        <taxon>Spiralia</taxon>
        <taxon>Lophotrochozoa</taxon>
        <taxon>Mollusca</taxon>
        <taxon>Bivalvia</taxon>
        <taxon>Autobranchia</taxon>
        <taxon>Pteriomorphia</taxon>
        <taxon>Mytilida</taxon>
        <taxon>Mytiloidea</taxon>
        <taxon>Mytilidae</taxon>
        <taxon>Mytilinae</taxon>
        <taxon>Mytilus</taxon>
    </lineage>
</organism>
<dbReference type="GO" id="GO:0051371">
    <property type="term" value="F:muscle alpha-actinin binding"/>
    <property type="evidence" value="ECO:0007669"/>
    <property type="project" value="TreeGrafter"/>
</dbReference>
<dbReference type="GO" id="GO:0001725">
    <property type="term" value="C:stress fiber"/>
    <property type="evidence" value="ECO:0007669"/>
    <property type="project" value="TreeGrafter"/>
</dbReference>
<dbReference type="OrthoDB" id="44841at2759"/>